<name>A0A2K3MDR5_TRIPR</name>
<sequence length="97" mass="10552">MYVKEISLISIEADLVFVQDTSSSSGMAFPIIGNVMNLANEDFCEEMHEEEVVANLIPLENQDTSIMVSYSNLSNFSANVIHDIQVLGLVSAPTAAQ</sequence>
<comment type="caution">
    <text evidence="1">The sequence shown here is derived from an EMBL/GenBank/DDBJ whole genome shotgun (WGS) entry which is preliminary data.</text>
</comment>
<reference evidence="1 2" key="1">
    <citation type="journal article" date="2014" name="Am. J. Bot.">
        <title>Genome assembly and annotation for red clover (Trifolium pratense; Fabaceae).</title>
        <authorList>
            <person name="Istvanek J."/>
            <person name="Jaros M."/>
            <person name="Krenek A."/>
            <person name="Repkova J."/>
        </authorList>
    </citation>
    <scope>NUCLEOTIDE SEQUENCE [LARGE SCALE GENOMIC DNA]</scope>
    <source>
        <strain evidence="2">cv. Tatra</strain>
        <tissue evidence="1">Young leaves</tissue>
    </source>
</reference>
<gene>
    <name evidence="1" type="ORF">L195_g045047</name>
</gene>
<dbReference type="Proteomes" id="UP000236291">
    <property type="component" value="Unassembled WGS sequence"/>
</dbReference>
<reference evidence="1 2" key="2">
    <citation type="journal article" date="2017" name="Front. Plant Sci.">
        <title>Gene Classification and Mining of Molecular Markers Useful in Red Clover (Trifolium pratense) Breeding.</title>
        <authorList>
            <person name="Istvanek J."/>
            <person name="Dluhosova J."/>
            <person name="Dluhos P."/>
            <person name="Patkova L."/>
            <person name="Nedelnik J."/>
            <person name="Repkova J."/>
        </authorList>
    </citation>
    <scope>NUCLEOTIDE SEQUENCE [LARGE SCALE GENOMIC DNA]</scope>
    <source>
        <strain evidence="2">cv. Tatra</strain>
        <tissue evidence="1">Young leaves</tissue>
    </source>
</reference>
<accession>A0A2K3MDR5</accession>
<protein>
    <submittedName>
        <fullName evidence="1">Uncharacterized protein</fullName>
    </submittedName>
</protein>
<evidence type="ECO:0000313" key="2">
    <source>
        <dbReference type="Proteomes" id="UP000236291"/>
    </source>
</evidence>
<organism evidence="1 2">
    <name type="scientific">Trifolium pratense</name>
    <name type="common">Red clover</name>
    <dbReference type="NCBI Taxonomy" id="57577"/>
    <lineage>
        <taxon>Eukaryota</taxon>
        <taxon>Viridiplantae</taxon>
        <taxon>Streptophyta</taxon>
        <taxon>Embryophyta</taxon>
        <taxon>Tracheophyta</taxon>
        <taxon>Spermatophyta</taxon>
        <taxon>Magnoliopsida</taxon>
        <taxon>eudicotyledons</taxon>
        <taxon>Gunneridae</taxon>
        <taxon>Pentapetalae</taxon>
        <taxon>rosids</taxon>
        <taxon>fabids</taxon>
        <taxon>Fabales</taxon>
        <taxon>Fabaceae</taxon>
        <taxon>Papilionoideae</taxon>
        <taxon>50 kb inversion clade</taxon>
        <taxon>NPAAA clade</taxon>
        <taxon>Hologalegina</taxon>
        <taxon>IRL clade</taxon>
        <taxon>Trifolieae</taxon>
        <taxon>Trifolium</taxon>
    </lineage>
</organism>
<dbReference type="EMBL" id="ASHM01058133">
    <property type="protein sequence ID" value="PNX88932.1"/>
    <property type="molecule type" value="Genomic_DNA"/>
</dbReference>
<proteinExistence type="predicted"/>
<dbReference type="AlphaFoldDB" id="A0A2K3MDR5"/>
<evidence type="ECO:0000313" key="1">
    <source>
        <dbReference type="EMBL" id="PNX88932.1"/>
    </source>
</evidence>